<name>A0A2X3KWR4_9BACT</name>
<dbReference type="Proteomes" id="UP000249818">
    <property type="component" value="Chromosome BARAN1"/>
</dbReference>
<protein>
    <submittedName>
        <fullName evidence="2">Uncharacterized protein</fullName>
    </submittedName>
</protein>
<dbReference type="KEGG" id="bana:BARAN1_0001"/>
<keyword evidence="3" id="KW-1185">Reference proteome</keyword>
<evidence type="ECO:0000256" key="1">
    <source>
        <dbReference type="SAM" id="Phobius"/>
    </source>
</evidence>
<dbReference type="EMBL" id="LS483254">
    <property type="protein sequence ID" value="SQD92026.1"/>
    <property type="molecule type" value="Genomic_DNA"/>
</dbReference>
<feature type="transmembrane region" description="Helical" evidence="1">
    <location>
        <begin position="35"/>
        <end position="53"/>
    </location>
</feature>
<sequence length="61" mass="6677">MRKTWLRMRWFLLAIGTALLGVVIGNLLPQLSTPVTVVLFAGGIVLIILPFLGSGRKTKTQ</sequence>
<evidence type="ECO:0000313" key="3">
    <source>
        <dbReference type="Proteomes" id="UP000249818"/>
    </source>
</evidence>
<organism evidence="2 3">
    <name type="scientific">Candidatus Bipolaricaulis anaerobius</name>
    <dbReference type="NCBI Taxonomy" id="2026885"/>
    <lineage>
        <taxon>Bacteria</taxon>
        <taxon>Candidatus Bipolaricaulota</taxon>
        <taxon>Candidatus Bipolaricaulia</taxon>
        <taxon>Candidatus Bipolaricaulales</taxon>
        <taxon>Candidatus Bipolaricaulaceae</taxon>
        <taxon>Candidatus Bipolaricaulis</taxon>
    </lineage>
</organism>
<reference evidence="2" key="1">
    <citation type="submission" date="2018-05" db="EMBL/GenBank/DDBJ databases">
        <authorList>
            <person name="Lanie J.A."/>
            <person name="Ng W.-L."/>
            <person name="Kazmierczak K.M."/>
            <person name="Andrzejewski T.M."/>
            <person name="Davidsen T.M."/>
            <person name="Wayne K.J."/>
            <person name="Tettelin H."/>
            <person name="Glass J.I."/>
            <person name="Rusch D."/>
            <person name="Podicherti R."/>
            <person name="Tsui H.-C.T."/>
            <person name="Winkler M.E."/>
        </authorList>
    </citation>
    <scope>NUCLEOTIDE SEQUENCE [LARGE SCALE GENOMIC DNA]</scope>
    <source>
        <strain evidence="2">BARAN1 MAG</strain>
    </source>
</reference>
<proteinExistence type="predicted"/>
<accession>A0A2X3KWR4</accession>
<keyword evidence="1" id="KW-0472">Membrane</keyword>
<keyword evidence="1" id="KW-0812">Transmembrane</keyword>
<dbReference type="AlphaFoldDB" id="A0A2X3KWR4"/>
<gene>
    <name evidence="2" type="ORF">BARAN1_0001</name>
</gene>
<evidence type="ECO:0000313" key="2">
    <source>
        <dbReference type="EMBL" id="SQD92026.1"/>
    </source>
</evidence>
<keyword evidence="1" id="KW-1133">Transmembrane helix</keyword>